<proteinExistence type="inferred from homology"/>
<sequence length="255" mass="26118">MKALHGKTILITGASSGIGHATALLFAAEGARVVLGARRGDRLEALSSRIRAEGGSATWLAGDVREEAYAQALVRHAEETYGPLDAAFNNAGTLGPLQPTPDVALHDWQDALDVNLTGAFLGAKHQIPSLLRNGNGGSLVFTSTVVGHTTGFPCTAAYAASKAGVIGLVHALATEFGPAGVRVNALLPGGTDTPMAREMNPDEAALGAVARLHALRRLARPEEIAAAALFLVSPASSFVTGSAMRVDGGVSVQRG</sequence>
<dbReference type="Proteomes" id="UP000050940">
    <property type="component" value="Unassembled WGS sequence"/>
</dbReference>
<dbReference type="AlphaFoldDB" id="A0A0R0DMR6"/>
<dbReference type="RefSeq" id="WP_057641642.1">
    <property type="nucleotide sequence ID" value="NZ_LDJP01000074.1"/>
</dbReference>
<dbReference type="PANTHER" id="PTHR42760:SF133">
    <property type="entry name" value="3-OXOACYL-[ACYL-CARRIER-PROTEIN] REDUCTASE"/>
    <property type="match status" value="1"/>
</dbReference>
<accession>A0A0R0DMR6</accession>
<evidence type="ECO:0000313" key="4">
    <source>
        <dbReference type="Proteomes" id="UP000050940"/>
    </source>
</evidence>
<dbReference type="PANTHER" id="PTHR42760">
    <property type="entry name" value="SHORT-CHAIN DEHYDROGENASES/REDUCTASES FAMILY MEMBER"/>
    <property type="match status" value="1"/>
</dbReference>
<dbReference type="InterPro" id="IPR020904">
    <property type="entry name" value="Sc_DH/Rdtase_CS"/>
</dbReference>
<organism evidence="3 4">
    <name type="scientific">Stenotrophomonas daejeonensis</name>
    <dbReference type="NCBI Taxonomy" id="659018"/>
    <lineage>
        <taxon>Bacteria</taxon>
        <taxon>Pseudomonadati</taxon>
        <taxon>Pseudomonadota</taxon>
        <taxon>Gammaproteobacteria</taxon>
        <taxon>Lysobacterales</taxon>
        <taxon>Lysobacteraceae</taxon>
        <taxon>Stenotrophomonas</taxon>
    </lineage>
</organism>
<reference evidence="3 4" key="1">
    <citation type="submission" date="2015-05" db="EMBL/GenBank/DDBJ databases">
        <title>Genome sequencing and analysis of members of genus Stenotrophomonas.</title>
        <authorList>
            <person name="Patil P.P."/>
            <person name="Midha S."/>
            <person name="Patil P.B."/>
        </authorList>
    </citation>
    <scope>NUCLEOTIDE SEQUENCE [LARGE SCALE GENOMIC DNA]</scope>
    <source>
        <strain evidence="3 4">JCM 16244</strain>
    </source>
</reference>
<dbReference type="PROSITE" id="PS00061">
    <property type="entry name" value="ADH_SHORT"/>
    <property type="match status" value="1"/>
</dbReference>
<dbReference type="NCBIfam" id="NF005681">
    <property type="entry name" value="PRK07478.1"/>
    <property type="match status" value="1"/>
</dbReference>
<dbReference type="PRINTS" id="PR00081">
    <property type="entry name" value="GDHRDH"/>
</dbReference>
<dbReference type="CDD" id="cd05233">
    <property type="entry name" value="SDR_c"/>
    <property type="match status" value="1"/>
</dbReference>
<dbReference type="PRINTS" id="PR00080">
    <property type="entry name" value="SDRFAMILY"/>
</dbReference>
<dbReference type="FunFam" id="3.40.50.720:FF:000084">
    <property type="entry name" value="Short-chain dehydrogenase reductase"/>
    <property type="match status" value="1"/>
</dbReference>
<dbReference type="OrthoDB" id="9787298at2"/>
<evidence type="ECO:0000256" key="1">
    <source>
        <dbReference type="ARBA" id="ARBA00006484"/>
    </source>
</evidence>
<evidence type="ECO:0000256" key="2">
    <source>
        <dbReference type="ARBA" id="ARBA00023002"/>
    </source>
</evidence>
<dbReference type="InterPro" id="IPR036291">
    <property type="entry name" value="NAD(P)-bd_dom_sf"/>
</dbReference>
<dbReference type="SUPFAM" id="SSF51735">
    <property type="entry name" value="NAD(P)-binding Rossmann-fold domains"/>
    <property type="match status" value="1"/>
</dbReference>
<dbReference type="EMBL" id="LDJP01000074">
    <property type="protein sequence ID" value="KRG83305.1"/>
    <property type="molecule type" value="Genomic_DNA"/>
</dbReference>
<protein>
    <submittedName>
        <fullName evidence="3">Short-chain dehydrogenase</fullName>
    </submittedName>
</protein>
<keyword evidence="4" id="KW-1185">Reference proteome</keyword>
<dbReference type="GO" id="GO:0016616">
    <property type="term" value="F:oxidoreductase activity, acting on the CH-OH group of donors, NAD or NADP as acceptor"/>
    <property type="evidence" value="ECO:0007669"/>
    <property type="project" value="TreeGrafter"/>
</dbReference>
<comment type="caution">
    <text evidence="3">The sequence shown here is derived from an EMBL/GenBank/DDBJ whole genome shotgun (WGS) entry which is preliminary data.</text>
</comment>
<dbReference type="PATRIC" id="fig|659018.3.peg.2622"/>
<dbReference type="Pfam" id="PF13561">
    <property type="entry name" value="adh_short_C2"/>
    <property type="match status" value="1"/>
</dbReference>
<dbReference type="Gene3D" id="3.40.50.720">
    <property type="entry name" value="NAD(P)-binding Rossmann-like Domain"/>
    <property type="match status" value="1"/>
</dbReference>
<name>A0A0R0DMR6_9GAMM</name>
<comment type="similarity">
    <text evidence="1">Belongs to the short-chain dehydrogenases/reductases (SDR) family.</text>
</comment>
<evidence type="ECO:0000313" key="3">
    <source>
        <dbReference type="EMBL" id="KRG83305.1"/>
    </source>
</evidence>
<keyword evidence="2" id="KW-0560">Oxidoreductase</keyword>
<gene>
    <name evidence="3" type="ORF">ABB34_12415</name>
</gene>
<dbReference type="STRING" id="659018.ABB34_12415"/>
<dbReference type="InterPro" id="IPR002347">
    <property type="entry name" value="SDR_fam"/>
</dbReference>